<proteinExistence type="predicted"/>
<dbReference type="EMBL" id="LR796612">
    <property type="protein sequence ID" value="CAB4154194.1"/>
    <property type="molecule type" value="Genomic_DNA"/>
</dbReference>
<organism evidence="1">
    <name type="scientific">uncultured Caudovirales phage</name>
    <dbReference type="NCBI Taxonomy" id="2100421"/>
    <lineage>
        <taxon>Viruses</taxon>
        <taxon>Duplodnaviria</taxon>
        <taxon>Heunggongvirae</taxon>
        <taxon>Uroviricota</taxon>
        <taxon>Caudoviricetes</taxon>
        <taxon>Peduoviridae</taxon>
        <taxon>Maltschvirus</taxon>
        <taxon>Maltschvirus maltsch</taxon>
    </lineage>
</organism>
<evidence type="ECO:0000313" key="1">
    <source>
        <dbReference type="EMBL" id="CAB4154194.1"/>
    </source>
</evidence>
<reference evidence="1" key="1">
    <citation type="submission" date="2020-04" db="EMBL/GenBank/DDBJ databases">
        <authorList>
            <person name="Chiriac C."/>
            <person name="Salcher M."/>
            <person name="Ghai R."/>
            <person name="Kavagutti S V."/>
        </authorList>
    </citation>
    <scope>NUCLEOTIDE SEQUENCE</scope>
</reference>
<gene>
    <name evidence="1" type="ORF">UFOVP629_4</name>
</gene>
<accession>A0A6J5NFC4</accession>
<protein>
    <submittedName>
        <fullName evidence="1">Uncharacterized protein</fullName>
    </submittedName>
</protein>
<sequence length="265" mass="29992">MATFSDISTIARTYLRDFPRFFQVTFDAAGRTYELGHVNIDTSSIWIANYTAGGATTEIASTNYVLDERNGILRLATTPTAGSKIMIEGYYYEWLTPADLNFYSQRALEKHITDLGVGISGMSELLINAIGIAAICESLWALMSEFSRDIDVITSESVHIPASQRFRMVQALLGQWEGEYQRHATALNIGFDRIEVFSLRRTSRTTNRLVPLYKTKEFGDYSPMERLWPTVDQGIINREVVEDDLRTDVFVDTTPRSGQTTNAYY</sequence>
<name>A0A6J5NFC4_9CAUD</name>